<dbReference type="PRINTS" id="PR00360">
    <property type="entry name" value="C2DOMAIN"/>
</dbReference>
<gene>
    <name evidence="3" type="ORF">LtaPh_3108100</name>
</gene>
<dbReference type="PANTHER" id="PTHR47052:SF3">
    <property type="entry name" value="INGRESSION PROTEIN 1"/>
    <property type="match status" value="1"/>
</dbReference>
<evidence type="ECO:0000313" key="3">
    <source>
        <dbReference type="EMBL" id="GET91076.1"/>
    </source>
</evidence>
<dbReference type="Proteomes" id="UP000419144">
    <property type="component" value="Unassembled WGS sequence"/>
</dbReference>
<dbReference type="OrthoDB" id="270970at2759"/>
<evidence type="ECO:0000259" key="2">
    <source>
        <dbReference type="PROSITE" id="PS50004"/>
    </source>
</evidence>
<dbReference type="PANTHER" id="PTHR47052">
    <property type="entry name" value="CONSERVED SERINE PROLINE-RICH PROTEIN (AFU_ORTHOLOGUE AFUA_2G01790)"/>
    <property type="match status" value="1"/>
</dbReference>
<dbReference type="InterPro" id="IPR000008">
    <property type="entry name" value="C2_dom"/>
</dbReference>
<feature type="domain" description="C2" evidence="2">
    <location>
        <begin position="1"/>
        <end position="105"/>
    </location>
</feature>
<dbReference type="AlphaFoldDB" id="A0A640KMY5"/>
<dbReference type="SUPFAM" id="SSF49562">
    <property type="entry name" value="C2 domain (Calcium/lipid-binding domain, CaLB)"/>
    <property type="match status" value="1"/>
</dbReference>
<name>A0A640KMY5_LEITA</name>
<dbReference type="VEuPathDB" id="TriTrypDB:LtaPh_3108100"/>
<organism evidence="3 4">
    <name type="scientific">Leishmania tarentolae</name>
    <name type="common">Sauroleishmania tarentolae</name>
    <dbReference type="NCBI Taxonomy" id="5689"/>
    <lineage>
        <taxon>Eukaryota</taxon>
        <taxon>Discoba</taxon>
        <taxon>Euglenozoa</taxon>
        <taxon>Kinetoplastea</taxon>
        <taxon>Metakinetoplastina</taxon>
        <taxon>Trypanosomatida</taxon>
        <taxon>Trypanosomatidae</taxon>
        <taxon>Leishmaniinae</taxon>
        <taxon>Leishmania</taxon>
        <taxon>lizard Leishmania</taxon>
    </lineage>
</organism>
<reference evidence="3" key="1">
    <citation type="submission" date="2019-11" db="EMBL/GenBank/DDBJ databases">
        <title>Leishmania tarentolae CDS.</title>
        <authorList>
            <person name="Goto Y."/>
            <person name="Yamagishi J."/>
        </authorList>
    </citation>
    <scope>NUCLEOTIDE SEQUENCE [LARGE SCALE GENOMIC DNA]</scope>
    <source>
        <strain evidence="3">Parrot Tar II</strain>
    </source>
</reference>
<sequence length="260" mass="28364">MGRLEIRVCGARNVANVQKVGTPDPYVKVKLVNHMKSPIKYKTRVAENSLSPVWNELFKFQVADYDSTQVLFELWNDNVIVDDLLGSYRLSLNGLTRGVVVDTWVLLEGTKGSTSELHLRILAVDFGRDPGTGDRLTVSLEGDTIAPSTSQAYRPPKNHVPPTPVIIVQSYPPAPVAPPPPVVYSTSAVPMPQGQYSYNVAPAPQNAFYSAPPPPQPMYGAPQPLQGLPYAAVPPPSQMYGPPPPQRRPVQMAYGIPPDM</sequence>
<feature type="region of interest" description="Disordered" evidence="1">
    <location>
        <begin position="230"/>
        <end position="260"/>
    </location>
</feature>
<dbReference type="Gene3D" id="2.60.40.150">
    <property type="entry name" value="C2 domain"/>
    <property type="match status" value="1"/>
</dbReference>
<protein>
    <recommendedName>
        <fullName evidence="2">C2 domain-containing protein</fullName>
    </recommendedName>
</protein>
<dbReference type="Pfam" id="PF00168">
    <property type="entry name" value="C2"/>
    <property type="match status" value="1"/>
</dbReference>
<dbReference type="EMBL" id="BLBS01000045">
    <property type="protein sequence ID" value="GET91076.1"/>
    <property type="molecule type" value="Genomic_DNA"/>
</dbReference>
<accession>A0A640KMY5</accession>
<dbReference type="InterPro" id="IPR052981">
    <property type="entry name" value="Ingression_C2_domain"/>
</dbReference>
<dbReference type="CDD" id="cd00030">
    <property type="entry name" value="C2"/>
    <property type="match status" value="1"/>
</dbReference>
<evidence type="ECO:0000256" key="1">
    <source>
        <dbReference type="SAM" id="MobiDB-lite"/>
    </source>
</evidence>
<evidence type="ECO:0000313" key="4">
    <source>
        <dbReference type="Proteomes" id="UP000419144"/>
    </source>
</evidence>
<dbReference type="PROSITE" id="PS50004">
    <property type="entry name" value="C2"/>
    <property type="match status" value="1"/>
</dbReference>
<feature type="compositionally biased region" description="Pro residues" evidence="1">
    <location>
        <begin position="232"/>
        <end position="247"/>
    </location>
</feature>
<keyword evidence="4" id="KW-1185">Reference proteome</keyword>
<dbReference type="InterPro" id="IPR035892">
    <property type="entry name" value="C2_domain_sf"/>
</dbReference>
<dbReference type="SMART" id="SM00239">
    <property type="entry name" value="C2"/>
    <property type="match status" value="1"/>
</dbReference>
<proteinExistence type="predicted"/>
<comment type="caution">
    <text evidence="3">The sequence shown here is derived from an EMBL/GenBank/DDBJ whole genome shotgun (WGS) entry which is preliminary data.</text>
</comment>